<feature type="transmembrane region" description="Helical" evidence="1">
    <location>
        <begin position="6"/>
        <end position="24"/>
    </location>
</feature>
<comment type="caution">
    <text evidence="4">The sequence shown here is derived from an EMBL/GenBank/DDBJ whole genome shotgun (WGS) entry which is preliminary data.</text>
</comment>
<evidence type="ECO:0000313" key="4">
    <source>
        <dbReference type="EMBL" id="MBA8812587.1"/>
    </source>
</evidence>
<keyword evidence="1" id="KW-0472">Membrane</keyword>
<keyword evidence="1" id="KW-1133">Transmembrane helix</keyword>
<evidence type="ECO:0000256" key="1">
    <source>
        <dbReference type="SAM" id="Phobius"/>
    </source>
</evidence>
<gene>
    <name evidence="4" type="ORF">FB463_000811</name>
    <name evidence="3" type="ORF">FFA01_00050</name>
</gene>
<protein>
    <recommendedName>
        <fullName evidence="2">VWFA domain-containing protein</fullName>
    </recommendedName>
</protein>
<dbReference type="Pfam" id="PF13519">
    <property type="entry name" value="VWA_2"/>
    <property type="match status" value="1"/>
</dbReference>
<dbReference type="AlphaFoldDB" id="A0A7W3JGR1"/>
<dbReference type="Proteomes" id="UP000321154">
    <property type="component" value="Unassembled WGS sequence"/>
</dbReference>
<dbReference type="InterPro" id="IPR036465">
    <property type="entry name" value="vWFA_dom_sf"/>
</dbReference>
<accession>A0A7W3JGR1</accession>
<keyword evidence="5" id="KW-1185">Reference proteome</keyword>
<sequence>MGVIFWWMPLVLAAIAAGAVLLHLRRRRSDRERLRRLGTPVAHGERLTSLPVYRRLVARYRVVLVATLVAVVGLAGVGALLSSRVSSVDVVEPQSYKRDIVLCLDVSGSMTEVDSQIVETFSRLAEGLDGERIGLSLFDSSSVTAFPLTDDYDFVRTQLEQYRTSFDTVGEDGTRYWSGTDLGRGASLIGDGLASCVLGFDDQGESTRPRSVILATDNYVNGEALVTLPEAGELAVDRDVRVYALNPADYSTDAVADEVAAELKTVVESTDGAYYALDDETSVASIIEQIDEREAGLFTGTRRLVVTDDPAGLAIAGLLVALGAFALLWRVRL</sequence>
<dbReference type="EMBL" id="BJUV01000001">
    <property type="protein sequence ID" value="GEK81696.1"/>
    <property type="molecule type" value="Genomic_DNA"/>
</dbReference>
<evidence type="ECO:0000259" key="2">
    <source>
        <dbReference type="PROSITE" id="PS50234"/>
    </source>
</evidence>
<feature type="domain" description="VWFA" evidence="2">
    <location>
        <begin position="99"/>
        <end position="290"/>
    </location>
</feature>
<keyword evidence="1" id="KW-0812">Transmembrane</keyword>
<organism evidence="4 6">
    <name type="scientific">Frigoribacterium faeni</name>
    <dbReference type="NCBI Taxonomy" id="145483"/>
    <lineage>
        <taxon>Bacteria</taxon>
        <taxon>Bacillati</taxon>
        <taxon>Actinomycetota</taxon>
        <taxon>Actinomycetes</taxon>
        <taxon>Micrococcales</taxon>
        <taxon>Microbacteriaceae</taxon>
        <taxon>Frigoribacterium</taxon>
    </lineage>
</organism>
<dbReference type="SUPFAM" id="SSF53300">
    <property type="entry name" value="vWA-like"/>
    <property type="match status" value="1"/>
</dbReference>
<dbReference type="Gene3D" id="3.40.50.410">
    <property type="entry name" value="von Willebrand factor, type A domain"/>
    <property type="match status" value="1"/>
</dbReference>
<feature type="transmembrane region" description="Helical" evidence="1">
    <location>
        <begin position="62"/>
        <end position="81"/>
    </location>
</feature>
<reference evidence="3 5" key="1">
    <citation type="submission" date="2019-07" db="EMBL/GenBank/DDBJ databases">
        <title>Whole genome shotgun sequence of Frigoribacterium faeni NBRC 103066.</title>
        <authorList>
            <person name="Hosoyama A."/>
            <person name="Uohara A."/>
            <person name="Ohji S."/>
            <person name="Ichikawa N."/>
        </authorList>
    </citation>
    <scope>NUCLEOTIDE SEQUENCE [LARGE SCALE GENOMIC DNA]</scope>
    <source>
        <strain evidence="3 5">NBRC 103066</strain>
    </source>
</reference>
<feature type="transmembrane region" description="Helical" evidence="1">
    <location>
        <begin position="311"/>
        <end position="329"/>
    </location>
</feature>
<reference evidence="4 6" key="2">
    <citation type="submission" date="2020-07" db="EMBL/GenBank/DDBJ databases">
        <title>Sequencing the genomes of 1000 actinobacteria strains.</title>
        <authorList>
            <person name="Klenk H.-P."/>
        </authorList>
    </citation>
    <scope>NUCLEOTIDE SEQUENCE [LARGE SCALE GENOMIC DNA]</scope>
    <source>
        <strain evidence="4 6">DSM 10309</strain>
    </source>
</reference>
<dbReference type="PROSITE" id="PS50234">
    <property type="entry name" value="VWFA"/>
    <property type="match status" value="1"/>
</dbReference>
<proteinExistence type="predicted"/>
<dbReference type="RefSeq" id="WP_146851643.1">
    <property type="nucleotide sequence ID" value="NZ_BAAAHR010000002.1"/>
</dbReference>
<evidence type="ECO:0000313" key="6">
    <source>
        <dbReference type="Proteomes" id="UP000522688"/>
    </source>
</evidence>
<dbReference type="Proteomes" id="UP000522688">
    <property type="component" value="Unassembled WGS sequence"/>
</dbReference>
<dbReference type="SMART" id="SM00327">
    <property type="entry name" value="VWA"/>
    <property type="match status" value="1"/>
</dbReference>
<dbReference type="EMBL" id="JACGWW010000001">
    <property type="protein sequence ID" value="MBA8812587.1"/>
    <property type="molecule type" value="Genomic_DNA"/>
</dbReference>
<evidence type="ECO:0000313" key="5">
    <source>
        <dbReference type="Proteomes" id="UP000321154"/>
    </source>
</evidence>
<dbReference type="OrthoDB" id="4623238at2"/>
<name>A0A7W3JGR1_9MICO</name>
<evidence type="ECO:0000313" key="3">
    <source>
        <dbReference type="EMBL" id="GEK81696.1"/>
    </source>
</evidence>
<dbReference type="InterPro" id="IPR002035">
    <property type="entry name" value="VWF_A"/>
</dbReference>